<reference evidence="7" key="3">
    <citation type="submission" date="2025-09" db="UniProtKB">
        <authorList>
            <consortium name="Ensembl"/>
        </authorList>
    </citation>
    <scope>IDENTIFICATION</scope>
</reference>
<dbReference type="OMA" id="NREITIH"/>
<sequence length="835" mass="92830">HKFLLHFVLKDPPCCHVLMLTILVQPSGPQYEVVLKSEVQTDEMSKPVPSTLCKPTEVPPILSNKQFMAWGGVTLGRAAQQKLVLRNNSTDATHQLRLLIRGQDQDCFQLQSTFGPEERLTNNREITIHPKEDVNVHLLFVPTRVSCMLAKLEIKQSGIRSTQPGVKFTIPLSGYGGTSNIILEDVKKLSDSYVVTLNDIVPCKVSSVSFCMRNTGSRAAYVKAVCFLDLQTKTFMDSKVINVSPEQFVLKERTQEIITITCYSTRREQALCKSSTSLLSTVCFFCGDEVSRQQLRRALSYKPEAAKQILSENSLLKSINFNEVFTGEEQVTEVYDLPQRPNDVHLFYGNLNKVILSVVGNSRDSLFKRQILSHSFPPPPKKKSGLGNSDRPTSSTSLDVLPVRGPQGPPLALGVADLVQNKSLEPQKTWTIQPEQLILTAPSISGATETGHIQIVNKSIRVLKFELSWPAHCLTVTPQHGIVDPQSCLLILVSPNPSLATKSSVLPWSGQVYVQCDNQQKLIKVQIREDVALDASTSTAKPLKGLTAQPQAPIIHMAKPLPKPPSTKIEIKNRTILFPPTVSGDTSESFLEIENCGEEDVRWYLSSFAPPYVKGVDESGDVYRATYSAFRCSRVSGMLEAYGKLKVVAITFLPRDRGDYSQFWDLECHPATEPHMKHKIQFQLCGEGVKEAMGGGNAKAITTTLMRTEMQVKPRRRSGSEASAFKVFRQDGSTQRGVYAPEDLYTFPPTRVGESSTLKVNLRNSSFSTHMLKFVNPRAPFHIKHSKYSLRSQHYINLPVQFKPDSVGNFEALLVVHTDTCGSLAIRLTGESLMK</sequence>
<dbReference type="GO" id="GO:0019901">
    <property type="term" value="F:protein kinase binding"/>
    <property type="evidence" value="ECO:0007669"/>
    <property type="project" value="TreeGrafter"/>
</dbReference>
<evidence type="ECO:0000313" key="7">
    <source>
        <dbReference type="Ensembl" id="ENSLACP00000010621.1"/>
    </source>
</evidence>
<dbReference type="Pfam" id="PF22065">
    <property type="entry name" value="Cep192_D7"/>
    <property type="match status" value="1"/>
</dbReference>
<dbReference type="eggNOG" id="KOG2445">
    <property type="taxonomic scope" value="Eukaryota"/>
</dbReference>
<dbReference type="Pfam" id="PF22074">
    <property type="entry name" value="Cep192_D5"/>
    <property type="match status" value="1"/>
</dbReference>
<dbReference type="InterPro" id="IPR039103">
    <property type="entry name" value="Spd-2/CEP192"/>
</dbReference>
<dbReference type="GO" id="GO:0090307">
    <property type="term" value="P:mitotic spindle assembly"/>
    <property type="evidence" value="ECO:0007669"/>
    <property type="project" value="TreeGrafter"/>
</dbReference>
<dbReference type="AlphaFoldDB" id="H3ALV0"/>
<evidence type="ECO:0000259" key="4">
    <source>
        <dbReference type="Pfam" id="PF22073"/>
    </source>
</evidence>
<reference evidence="8" key="1">
    <citation type="submission" date="2011-08" db="EMBL/GenBank/DDBJ databases">
        <title>The draft genome of Latimeria chalumnae.</title>
        <authorList>
            <person name="Di Palma F."/>
            <person name="Alfoldi J."/>
            <person name="Johnson J."/>
            <person name="Berlin A."/>
            <person name="Gnerre S."/>
            <person name="Jaffe D."/>
            <person name="MacCallum I."/>
            <person name="Young S."/>
            <person name="Walker B.J."/>
            <person name="Lander E."/>
            <person name="Lindblad-Toh K."/>
        </authorList>
    </citation>
    <scope>NUCLEOTIDE SEQUENCE [LARGE SCALE GENOMIC DNA]</scope>
    <source>
        <strain evidence="8">Wild caught</strain>
    </source>
</reference>
<dbReference type="Pfam" id="PF22073">
    <property type="entry name" value="Cep192_D4"/>
    <property type="match status" value="1"/>
</dbReference>
<dbReference type="EMBL" id="AFYH01074037">
    <property type="status" value="NOT_ANNOTATED_CDS"/>
    <property type="molecule type" value="Genomic_DNA"/>
</dbReference>
<dbReference type="Pfam" id="PF22076">
    <property type="entry name" value="Cep192_D6"/>
    <property type="match status" value="1"/>
</dbReference>
<dbReference type="InterPro" id="IPR054091">
    <property type="entry name" value="Cep192-like_D5"/>
</dbReference>
<feature type="domain" description="Cep192-like" evidence="2">
    <location>
        <begin position="565"/>
        <end position="688"/>
    </location>
</feature>
<feature type="domain" description="Cep192-like" evidence="5">
    <location>
        <begin position="183"/>
        <end position="360"/>
    </location>
</feature>
<dbReference type="InterPro" id="IPR054090">
    <property type="entry name" value="Cep192_Spd-2-like_dom"/>
</dbReference>
<dbReference type="EMBL" id="AFYH01074036">
    <property type="status" value="NOT_ANNOTATED_CDS"/>
    <property type="molecule type" value="Genomic_DNA"/>
</dbReference>
<dbReference type="InterPro" id="IPR054092">
    <property type="entry name" value="Cep192-like_D6"/>
</dbReference>
<feature type="domain" description="Cep192-like" evidence="3">
    <location>
        <begin position="734"/>
        <end position="832"/>
    </location>
</feature>
<name>H3ALV0_LATCH</name>
<feature type="compositionally biased region" description="Polar residues" evidence="1">
    <location>
        <begin position="386"/>
        <end position="398"/>
    </location>
</feature>
<evidence type="ECO:0000259" key="3">
    <source>
        <dbReference type="Pfam" id="PF22066"/>
    </source>
</evidence>
<accession>H3ALV0</accession>
<dbReference type="Gene3D" id="2.60.40.10">
    <property type="entry name" value="Immunoglobulins"/>
    <property type="match status" value="2"/>
</dbReference>
<dbReference type="GO" id="GO:0005737">
    <property type="term" value="C:cytoplasm"/>
    <property type="evidence" value="ECO:0007669"/>
    <property type="project" value="TreeGrafter"/>
</dbReference>
<reference evidence="7" key="2">
    <citation type="submission" date="2025-08" db="UniProtKB">
        <authorList>
            <consortium name="Ensembl"/>
        </authorList>
    </citation>
    <scope>IDENTIFICATION</scope>
</reference>
<dbReference type="GO" id="GO:0005814">
    <property type="term" value="C:centriole"/>
    <property type="evidence" value="ECO:0007669"/>
    <property type="project" value="TreeGrafter"/>
</dbReference>
<dbReference type="PANTHER" id="PTHR16029">
    <property type="entry name" value="CENTROSOMAL PROTEIN OF 192 KDA"/>
    <property type="match status" value="1"/>
</dbReference>
<dbReference type="InterPro" id="IPR013783">
    <property type="entry name" value="Ig-like_fold"/>
</dbReference>
<proteinExistence type="predicted"/>
<dbReference type="InterPro" id="IPR054087">
    <property type="entry name" value="Cep192-like_D7"/>
</dbReference>
<evidence type="ECO:0000259" key="2">
    <source>
        <dbReference type="Pfam" id="PF22065"/>
    </source>
</evidence>
<dbReference type="GeneTree" id="ENSGT00510000048187"/>
<evidence type="ECO:0008006" key="9">
    <source>
        <dbReference type="Google" id="ProtNLM"/>
    </source>
</evidence>
<keyword evidence="8" id="KW-1185">Reference proteome</keyword>
<dbReference type="Proteomes" id="UP000008672">
    <property type="component" value="Unassembled WGS sequence"/>
</dbReference>
<dbReference type="Ensembl" id="ENSLACT00000010700.1">
    <property type="protein sequence ID" value="ENSLACP00000010621.1"/>
    <property type="gene ID" value="ENSLACG00000009357.1"/>
</dbReference>
<dbReference type="Bgee" id="ENSLACG00000009357">
    <property type="expression patterns" value="Expressed in chordate pharynx and 5 other cell types or tissues"/>
</dbReference>
<dbReference type="InParanoid" id="H3ALV0"/>
<dbReference type="GO" id="GO:0090222">
    <property type="term" value="P:centrosome-templated microtubule nucleation"/>
    <property type="evidence" value="ECO:0007669"/>
    <property type="project" value="InterPro"/>
</dbReference>
<dbReference type="GO" id="GO:0071539">
    <property type="term" value="P:protein localization to centrosome"/>
    <property type="evidence" value="ECO:0007669"/>
    <property type="project" value="InterPro"/>
</dbReference>
<evidence type="ECO:0000259" key="6">
    <source>
        <dbReference type="Pfam" id="PF22076"/>
    </source>
</evidence>
<evidence type="ECO:0000313" key="8">
    <source>
        <dbReference type="Proteomes" id="UP000008672"/>
    </source>
</evidence>
<organism evidence="7 8">
    <name type="scientific">Latimeria chalumnae</name>
    <name type="common">Coelacanth</name>
    <dbReference type="NCBI Taxonomy" id="7897"/>
    <lineage>
        <taxon>Eukaryota</taxon>
        <taxon>Metazoa</taxon>
        <taxon>Chordata</taxon>
        <taxon>Craniata</taxon>
        <taxon>Vertebrata</taxon>
        <taxon>Euteleostomi</taxon>
        <taxon>Coelacanthiformes</taxon>
        <taxon>Coelacanthidae</taxon>
        <taxon>Latimeria</taxon>
    </lineage>
</organism>
<feature type="region of interest" description="Disordered" evidence="1">
    <location>
        <begin position="373"/>
        <end position="402"/>
    </location>
</feature>
<protein>
    <recommendedName>
        <fullName evidence="9">Centrosomal protein 192</fullName>
    </recommendedName>
</protein>
<feature type="domain" description="Cep192/Spd-2-like" evidence="4">
    <location>
        <begin position="59"/>
        <end position="177"/>
    </location>
</feature>
<dbReference type="STRING" id="7897.ENSLACP00000010621"/>
<dbReference type="GO" id="GO:0000242">
    <property type="term" value="C:pericentriolar material"/>
    <property type="evidence" value="ECO:0007669"/>
    <property type="project" value="TreeGrafter"/>
</dbReference>
<evidence type="ECO:0000259" key="5">
    <source>
        <dbReference type="Pfam" id="PF22074"/>
    </source>
</evidence>
<dbReference type="PANTHER" id="PTHR16029:SF11">
    <property type="entry name" value="CENTROSOMAL PROTEIN OF 192 KDA"/>
    <property type="match status" value="1"/>
</dbReference>
<dbReference type="InterPro" id="IPR054088">
    <property type="entry name" value="Cep192-like_D8"/>
</dbReference>
<dbReference type="GO" id="GO:0051298">
    <property type="term" value="P:centrosome duplication"/>
    <property type="evidence" value="ECO:0007669"/>
    <property type="project" value="InterPro"/>
</dbReference>
<evidence type="ECO:0000256" key="1">
    <source>
        <dbReference type="SAM" id="MobiDB-lite"/>
    </source>
</evidence>
<dbReference type="Pfam" id="PF22066">
    <property type="entry name" value="Cep192_D8"/>
    <property type="match status" value="1"/>
</dbReference>
<dbReference type="HOGENOM" id="CLU_009615_0_0_1"/>
<feature type="domain" description="Cep192-like" evidence="6">
    <location>
        <begin position="427"/>
        <end position="528"/>
    </location>
</feature>